<dbReference type="Proteomes" id="UP001178507">
    <property type="component" value="Unassembled WGS sequence"/>
</dbReference>
<comment type="caution">
    <text evidence="1">The sequence shown here is derived from an EMBL/GenBank/DDBJ whole genome shotgun (WGS) entry which is preliminary data.</text>
</comment>
<evidence type="ECO:0000313" key="1">
    <source>
        <dbReference type="EMBL" id="CAJ1377890.1"/>
    </source>
</evidence>
<accession>A0AA36I038</accession>
<dbReference type="AlphaFoldDB" id="A0AA36I038"/>
<dbReference type="InterPro" id="IPR036464">
    <property type="entry name" value="Rubisco_LSMT_subst-bd_sf"/>
</dbReference>
<dbReference type="EMBL" id="CAUJNA010000497">
    <property type="protein sequence ID" value="CAJ1377890.1"/>
    <property type="molecule type" value="Genomic_DNA"/>
</dbReference>
<proteinExistence type="predicted"/>
<name>A0AA36I038_9DINO</name>
<organism evidence="1 2">
    <name type="scientific">Effrenium voratum</name>
    <dbReference type="NCBI Taxonomy" id="2562239"/>
    <lineage>
        <taxon>Eukaryota</taxon>
        <taxon>Sar</taxon>
        <taxon>Alveolata</taxon>
        <taxon>Dinophyceae</taxon>
        <taxon>Suessiales</taxon>
        <taxon>Symbiodiniaceae</taxon>
        <taxon>Effrenium</taxon>
    </lineage>
</organism>
<keyword evidence="2" id="KW-1185">Reference proteome</keyword>
<gene>
    <name evidence="1" type="ORF">EVOR1521_LOCUS6580</name>
</gene>
<sequence length="194" mass="22114">MWDMGPEEELLFLDPQLTDATALSFRGLWLTTQHRAQLKLPLKEKSPLMQKYGCGTQTLNLVVKLQRSIDPTFLSCVRLLAASEVPGLVPKLEKRGWFDRWPQTLPIDQSTEHSAAQLASEMLQKALERLSQSNAELKQRFGSDNVQARPVVRVREVETMVVVSLLKSMQELALLSSYEYLFEALRDAQREQLS</sequence>
<reference evidence="1" key="1">
    <citation type="submission" date="2023-08" db="EMBL/GenBank/DDBJ databases">
        <authorList>
            <person name="Chen Y."/>
            <person name="Shah S."/>
            <person name="Dougan E. K."/>
            <person name="Thang M."/>
            <person name="Chan C."/>
        </authorList>
    </citation>
    <scope>NUCLEOTIDE SEQUENCE</scope>
</reference>
<evidence type="ECO:0000313" key="2">
    <source>
        <dbReference type="Proteomes" id="UP001178507"/>
    </source>
</evidence>
<protein>
    <submittedName>
        <fullName evidence="1">Uncharacterized protein</fullName>
    </submittedName>
</protein>
<dbReference type="Gene3D" id="3.90.1420.10">
    <property type="entry name" value="Rubisco LSMT, substrate-binding domain"/>
    <property type="match status" value="1"/>
</dbReference>